<dbReference type="InterPro" id="IPR011605">
    <property type="entry name" value="NusB_fam"/>
</dbReference>
<comment type="function">
    <text evidence="6">Involved in transcription antitermination. Required for transcription of ribosomal RNA (rRNA) genes. Binds specifically to the boxA antiterminator sequence of the ribosomal RNA (rrn) operons.</text>
</comment>
<accession>A0A450RXD5</accession>
<keyword evidence="2 6" id="KW-0889">Transcription antitermination</keyword>
<evidence type="ECO:0000256" key="6">
    <source>
        <dbReference type="HAMAP-Rule" id="MF_00073"/>
    </source>
</evidence>
<dbReference type="Gene3D" id="1.10.940.10">
    <property type="entry name" value="NusB-like"/>
    <property type="match status" value="1"/>
</dbReference>
<evidence type="ECO:0000256" key="3">
    <source>
        <dbReference type="ARBA" id="ARBA00022884"/>
    </source>
</evidence>
<dbReference type="AlphaFoldDB" id="A0A450RXD5"/>
<dbReference type="HAMAP" id="MF_00073">
    <property type="entry name" value="NusB"/>
    <property type="match status" value="1"/>
</dbReference>
<keyword evidence="3 6" id="KW-0694">RNA-binding</keyword>
<organism evidence="8">
    <name type="scientific">Candidatus Kentrum sp. DK</name>
    <dbReference type="NCBI Taxonomy" id="2126562"/>
    <lineage>
        <taxon>Bacteria</taxon>
        <taxon>Pseudomonadati</taxon>
        <taxon>Pseudomonadota</taxon>
        <taxon>Gammaproteobacteria</taxon>
        <taxon>Candidatus Kentrum</taxon>
    </lineage>
</organism>
<dbReference type="NCBIfam" id="TIGR01951">
    <property type="entry name" value="nusB"/>
    <property type="match status" value="1"/>
</dbReference>
<protein>
    <recommendedName>
        <fullName evidence="6">Transcription antitermination protein NusB</fullName>
    </recommendedName>
    <alternativeName>
        <fullName evidence="6">Antitermination factor NusB</fullName>
    </alternativeName>
</protein>
<dbReference type="GO" id="GO:0003723">
    <property type="term" value="F:RNA binding"/>
    <property type="evidence" value="ECO:0007669"/>
    <property type="project" value="UniProtKB-UniRule"/>
</dbReference>
<dbReference type="GO" id="GO:0005829">
    <property type="term" value="C:cytosol"/>
    <property type="evidence" value="ECO:0007669"/>
    <property type="project" value="TreeGrafter"/>
</dbReference>
<dbReference type="GO" id="GO:0031564">
    <property type="term" value="P:transcription antitermination"/>
    <property type="evidence" value="ECO:0007669"/>
    <property type="project" value="UniProtKB-KW"/>
</dbReference>
<evidence type="ECO:0000313" key="8">
    <source>
        <dbReference type="EMBL" id="VFJ43773.1"/>
    </source>
</evidence>
<sequence>MPRKTISRRYYIGSLARHPKSLRGSQVITAPMTRPTKNPLKLRSRARRATLQALYQWQMSGRDTGIAGDDFLAQWEFPPLDEDYFRELTREIPQAVARLDERLAPVISRPLNQTDPVERAILWIGVYELVFRPDIPWRVVINESVELAKTFGAQQSHKYVNGILDKLAKAARG</sequence>
<reference evidence="8" key="1">
    <citation type="submission" date="2019-02" db="EMBL/GenBank/DDBJ databases">
        <authorList>
            <person name="Gruber-Vodicka R. H."/>
            <person name="Seah K. B. B."/>
        </authorList>
    </citation>
    <scope>NUCLEOTIDE SEQUENCE</scope>
    <source>
        <strain evidence="8">BECK_DK47</strain>
    </source>
</reference>
<proteinExistence type="inferred from homology"/>
<dbReference type="SUPFAM" id="SSF48013">
    <property type="entry name" value="NusB-like"/>
    <property type="match status" value="1"/>
</dbReference>
<dbReference type="PANTHER" id="PTHR11078">
    <property type="entry name" value="N UTILIZATION SUBSTANCE PROTEIN B-RELATED"/>
    <property type="match status" value="1"/>
</dbReference>
<dbReference type="InterPro" id="IPR035926">
    <property type="entry name" value="NusB-like_sf"/>
</dbReference>
<comment type="similarity">
    <text evidence="1 6">Belongs to the NusB family.</text>
</comment>
<dbReference type="Pfam" id="PF01029">
    <property type="entry name" value="NusB"/>
    <property type="match status" value="1"/>
</dbReference>
<dbReference type="PANTHER" id="PTHR11078:SF3">
    <property type="entry name" value="ANTITERMINATION NUSB DOMAIN-CONTAINING PROTEIN"/>
    <property type="match status" value="1"/>
</dbReference>
<evidence type="ECO:0000259" key="7">
    <source>
        <dbReference type="Pfam" id="PF01029"/>
    </source>
</evidence>
<dbReference type="EMBL" id="CAADEX010000006">
    <property type="protein sequence ID" value="VFJ43773.1"/>
    <property type="molecule type" value="Genomic_DNA"/>
</dbReference>
<gene>
    <name evidence="6" type="primary">nusB</name>
    <name evidence="8" type="ORF">BECKDK2373B_GA0170837_100648</name>
</gene>
<evidence type="ECO:0000256" key="2">
    <source>
        <dbReference type="ARBA" id="ARBA00022814"/>
    </source>
</evidence>
<dbReference type="GO" id="GO:0006353">
    <property type="term" value="P:DNA-templated transcription termination"/>
    <property type="evidence" value="ECO:0007669"/>
    <property type="project" value="UniProtKB-UniRule"/>
</dbReference>
<keyword evidence="4 6" id="KW-0805">Transcription regulation</keyword>
<dbReference type="InterPro" id="IPR006027">
    <property type="entry name" value="NusB_RsmB_TIM44"/>
</dbReference>
<evidence type="ECO:0000256" key="4">
    <source>
        <dbReference type="ARBA" id="ARBA00023015"/>
    </source>
</evidence>
<evidence type="ECO:0000256" key="1">
    <source>
        <dbReference type="ARBA" id="ARBA00005952"/>
    </source>
</evidence>
<keyword evidence="5 6" id="KW-0804">Transcription</keyword>
<name>A0A450RXD5_9GAMM</name>
<evidence type="ECO:0000256" key="5">
    <source>
        <dbReference type="ARBA" id="ARBA00023163"/>
    </source>
</evidence>
<feature type="domain" description="NusB/RsmB/TIM44" evidence="7">
    <location>
        <begin position="45"/>
        <end position="169"/>
    </location>
</feature>